<sequence>MADGGGAAAGALPPPYRPASAFQRLRFDHADGVIDRERAIGITVHATESYHLERIRQGRVQVLRPQVGKVFVDVPGSATRIIAHGQVGVFQFRLPLERLAAIASRDHELDVDVAHLADTEGAVRPRLLALAVASASHDCEPDLVETELVDMLIERSGKVLQTRTGGLTMTRLRRVYDLVAADPAGLSIERLASAAALSPYHFSREFRRVTGETPWSYVLRRRISRAMDQLLRTGQPIAEIATGNGFRDGSHLARHMRRIFGVTPARWRLMAEATFGTGLPENDLAGIPRAPATNTIL</sequence>
<keyword evidence="7" id="KW-1185">Reference proteome</keyword>
<dbReference type="GO" id="GO:0043565">
    <property type="term" value="F:sequence-specific DNA binding"/>
    <property type="evidence" value="ECO:0007669"/>
    <property type="project" value="InterPro"/>
</dbReference>
<dbReference type="Proteomes" id="UP000557688">
    <property type="component" value="Unassembled WGS sequence"/>
</dbReference>
<dbReference type="Pfam" id="PF12833">
    <property type="entry name" value="HTH_18"/>
    <property type="match status" value="1"/>
</dbReference>
<organism evidence="6 8">
    <name type="scientific">Endobacter medicaginis</name>
    <dbReference type="NCBI Taxonomy" id="1181271"/>
    <lineage>
        <taxon>Bacteria</taxon>
        <taxon>Pseudomonadati</taxon>
        <taxon>Pseudomonadota</taxon>
        <taxon>Alphaproteobacteria</taxon>
        <taxon>Acetobacterales</taxon>
        <taxon>Acetobacteraceae</taxon>
        <taxon>Endobacter</taxon>
    </lineage>
</organism>
<keyword evidence="1" id="KW-0805">Transcription regulation</keyword>
<dbReference type="EMBL" id="JABXXQ010000041">
    <property type="protein sequence ID" value="NVN29494.1"/>
    <property type="molecule type" value="Genomic_DNA"/>
</dbReference>
<comment type="caution">
    <text evidence="6">The sequence shown here is derived from an EMBL/GenBank/DDBJ whole genome shotgun (WGS) entry which is preliminary data.</text>
</comment>
<evidence type="ECO:0000256" key="2">
    <source>
        <dbReference type="ARBA" id="ARBA00023125"/>
    </source>
</evidence>
<reference evidence="5 7" key="2">
    <citation type="submission" date="2020-08" db="EMBL/GenBank/DDBJ databases">
        <title>Genomic Encyclopedia of Type Strains, Phase III (KMG-III): the genomes of soil and plant-associated and newly described type strains.</title>
        <authorList>
            <person name="Whitman W."/>
        </authorList>
    </citation>
    <scope>NUCLEOTIDE SEQUENCE [LARGE SCALE GENOMIC DNA]</scope>
    <source>
        <strain evidence="5 7">CECT 8088</strain>
    </source>
</reference>
<dbReference type="InterPro" id="IPR050204">
    <property type="entry name" value="AraC_XylS_family_regulators"/>
</dbReference>
<keyword evidence="2 5" id="KW-0238">DNA-binding</keyword>
<dbReference type="Proteomes" id="UP000565205">
    <property type="component" value="Unassembled WGS sequence"/>
</dbReference>
<dbReference type="PANTHER" id="PTHR46796:SF6">
    <property type="entry name" value="ARAC SUBFAMILY"/>
    <property type="match status" value="1"/>
</dbReference>
<dbReference type="AlphaFoldDB" id="A0A850NKQ2"/>
<dbReference type="PANTHER" id="PTHR46796">
    <property type="entry name" value="HTH-TYPE TRANSCRIPTIONAL ACTIVATOR RHAS-RELATED"/>
    <property type="match status" value="1"/>
</dbReference>
<evidence type="ECO:0000259" key="4">
    <source>
        <dbReference type="PROSITE" id="PS01124"/>
    </source>
</evidence>
<name>A0A850NKQ2_9PROT</name>
<keyword evidence="3" id="KW-0804">Transcription</keyword>
<dbReference type="SUPFAM" id="SSF46689">
    <property type="entry name" value="Homeodomain-like"/>
    <property type="match status" value="2"/>
</dbReference>
<reference evidence="6 8" key="1">
    <citation type="submission" date="2020-06" db="EMBL/GenBank/DDBJ databases">
        <title>Description of novel acetic acid bacteria.</title>
        <authorList>
            <person name="Sombolestani A."/>
        </authorList>
    </citation>
    <scope>NUCLEOTIDE SEQUENCE [LARGE SCALE GENOMIC DNA]</scope>
    <source>
        <strain evidence="6 8">LMG 26838</strain>
    </source>
</reference>
<evidence type="ECO:0000313" key="8">
    <source>
        <dbReference type="Proteomes" id="UP000565205"/>
    </source>
</evidence>
<proteinExistence type="predicted"/>
<dbReference type="InterPro" id="IPR009057">
    <property type="entry name" value="Homeodomain-like_sf"/>
</dbReference>
<dbReference type="GO" id="GO:0003700">
    <property type="term" value="F:DNA-binding transcription factor activity"/>
    <property type="evidence" value="ECO:0007669"/>
    <property type="project" value="InterPro"/>
</dbReference>
<dbReference type="RefSeq" id="WP_176622223.1">
    <property type="nucleotide sequence ID" value="NZ_JABXXQ010000041.1"/>
</dbReference>
<evidence type="ECO:0000256" key="1">
    <source>
        <dbReference type="ARBA" id="ARBA00023015"/>
    </source>
</evidence>
<evidence type="ECO:0000313" key="6">
    <source>
        <dbReference type="EMBL" id="NVN29494.1"/>
    </source>
</evidence>
<accession>A0A850NKQ2</accession>
<evidence type="ECO:0000313" key="7">
    <source>
        <dbReference type="Proteomes" id="UP000557688"/>
    </source>
</evidence>
<dbReference type="EMBL" id="JACHXV010000010">
    <property type="protein sequence ID" value="MBB3174708.1"/>
    <property type="molecule type" value="Genomic_DNA"/>
</dbReference>
<dbReference type="Gene3D" id="1.10.10.60">
    <property type="entry name" value="Homeodomain-like"/>
    <property type="match status" value="2"/>
</dbReference>
<dbReference type="InterPro" id="IPR018060">
    <property type="entry name" value="HTH_AraC"/>
</dbReference>
<evidence type="ECO:0000256" key="3">
    <source>
        <dbReference type="ARBA" id="ARBA00023163"/>
    </source>
</evidence>
<feature type="domain" description="HTH araC/xylS-type" evidence="4">
    <location>
        <begin position="173"/>
        <end position="270"/>
    </location>
</feature>
<protein>
    <submittedName>
        <fullName evidence="5">AraC-like DNA-binding protein</fullName>
    </submittedName>
    <submittedName>
        <fullName evidence="6">Helix-turn-helix transcriptional regulator</fullName>
    </submittedName>
</protein>
<dbReference type="PROSITE" id="PS01124">
    <property type="entry name" value="HTH_ARAC_FAMILY_2"/>
    <property type="match status" value="1"/>
</dbReference>
<evidence type="ECO:0000313" key="5">
    <source>
        <dbReference type="EMBL" id="MBB3174708.1"/>
    </source>
</evidence>
<gene>
    <name evidence="5" type="ORF">FHR90_002554</name>
    <name evidence="6" type="ORF">HUK83_03975</name>
</gene>
<dbReference type="SMART" id="SM00342">
    <property type="entry name" value="HTH_ARAC"/>
    <property type="match status" value="1"/>
</dbReference>